<organism evidence="1 2">
    <name type="scientific">Marinisporobacter balticus</name>
    <dbReference type="NCBI Taxonomy" id="2018667"/>
    <lineage>
        <taxon>Bacteria</taxon>
        <taxon>Bacillati</taxon>
        <taxon>Bacillota</taxon>
        <taxon>Clostridia</taxon>
        <taxon>Peptostreptococcales</taxon>
        <taxon>Thermotaleaceae</taxon>
        <taxon>Marinisporobacter</taxon>
    </lineage>
</organism>
<dbReference type="AlphaFoldDB" id="A0A4V2S9Q4"/>
<accession>A0A4V2S9Q4</accession>
<dbReference type="RefSeq" id="WP_132248405.1">
    <property type="nucleotide sequence ID" value="NZ_SLWV01000054.1"/>
</dbReference>
<sequence length="142" mass="16089">MEKKIVAPCGIDCFNCELYKENVTNEMQSRISDATQIPKEMITCVGCANGNQCLFIELEGKKCRTLECVEKKGVDYCFQCDTFPCSFLMPLADGAERFPQNIKLYNLCLMKKIGVEEWVKQAADIRKTYFTKKIKIGEGGSE</sequence>
<dbReference type="InterPro" id="IPR024227">
    <property type="entry name" value="DUF3795"/>
</dbReference>
<dbReference type="EMBL" id="SLWV01000054">
    <property type="protein sequence ID" value="TCO67890.1"/>
    <property type="molecule type" value="Genomic_DNA"/>
</dbReference>
<dbReference type="Proteomes" id="UP000294919">
    <property type="component" value="Unassembled WGS sequence"/>
</dbReference>
<proteinExistence type="predicted"/>
<dbReference type="OrthoDB" id="9803966at2"/>
<name>A0A4V2S9Q4_9FIRM</name>
<protein>
    <submittedName>
        <fullName evidence="1">Uncharacterized protein DUF3795</fullName>
    </submittedName>
</protein>
<dbReference type="Pfam" id="PF12675">
    <property type="entry name" value="DUF3795"/>
    <property type="match status" value="1"/>
</dbReference>
<comment type="caution">
    <text evidence="1">The sequence shown here is derived from an EMBL/GenBank/DDBJ whole genome shotgun (WGS) entry which is preliminary data.</text>
</comment>
<reference evidence="1 2" key="1">
    <citation type="submission" date="2019-03" db="EMBL/GenBank/DDBJ databases">
        <title>Genomic Encyclopedia of Type Strains, Phase IV (KMG-IV): sequencing the most valuable type-strain genomes for metagenomic binning, comparative biology and taxonomic classification.</title>
        <authorList>
            <person name="Goeker M."/>
        </authorList>
    </citation>
    <scope>NUCLEOTIDE SEQUENCE [LARGE SCALE GENOMIC DNA]</scope>
    <source>
        <strain evidence="1 2">DSM 102940</strain>
    </source>
</reference>
<evidence type="ECO:0000313" key="2">
    <source>
        <dbReference type="Proteomes" id="UP000294919"/>
    </source>
</evidence>
<keyword evidence="2" id="KW-1185">Reference proteome</keyword>
<gene>
    <name evidence="1" type="ORF">EV214_1546</name>
</gene>
<evidence type="ECO:0000313" key="1">
    <source>
        <dbReference type="EMBL" id="TCO67890.1"/>
    </source>
</evidence>